<dbReference type="AlphaFoldDB" id="A0A934K452"/>
<name>A0A934K452_9BACT</name>
<gene>
    <name evidence="1" type="ORF">JF922_18835</name>
</gene>
<proteinExistence type="predicted"/>
<comment type="caution">
    <text evidence="1">The sequence shown here is derived from an EMBL/GenBank/DDBJ whole genome shotgun (WGS) entry which is preliminary data.</text>
</comment>
<organism evidence="1 2">
    <name type="scientific">Candidatus Nephthysia bennettiae</name>
    <dbReference type="NCBI Taxonomy" id="3127016"/>
    <lineage>
        <taxon>Bacteria</taxon>
        <taxon>Bacillati</taxon>
        <taxon>Candidatus Dormiibacterota</taxon>
        <taxon>Candidatus Dormibacteria</taxon>
        <taxon>Candidatus Dormibacterales</taxon>
        <taxon>Candidatus Dormibacteraceae</taxon>
        <taxon>Candidatus Nephthysia</taxon>
    </lineage>
</organism>
<evidence type="ECO:0000313" key="2">
    <source>
        <dbReference type="Proteomes" id="UP000612893"/>
    </source>
</evidence>
<reference evidence="1" key="1">
    <citation type="submission" date="2020-10" db="EMBL/GenBank/DDBJ databases">
        <title>Ca. Dormibacterota MAGs.</title>
        <authorList>
            <person name="Montgomery K."/>
        </authorList>
    </citation>
    <scope>NUCLEOTIDE SEQUENCE [LARGE SCALE GENOMIC DNA]</scope>
    <source>
        <strain evidence="1">SC8812_S17_10</strain>
    </source>
</reference>
<sequence>MKCPVPCFECGTFTMELDLERDHQHIFCESCERVWCAVCIGRVEVKISPEWLQRQRVAHLN</sequence>
<dbReference type="EMBL" id="JAEKNR010000188">
    <property type="protein sequence ID" value="MBJ7600117.1"/>
    <property type="molecule type" value="Genomic_DNA"/>
</dbReference>
<protein>
    <submittedName>
        <fullName evidence="1">Uncharacterized protein</fullName>
    </submittedName>
</protein>
<dbReference type="RefSeq" id="WP_338203819.1">
    <property type="nucleotide sequence ID" value="NZ_JAEKNR010000188.1"/>
</dbReference>
<keyword evidence="2" id="KW-1185">Reference proteome</keyword>
<accession>A0A934K452</accession>
<dbReference type="Proteomes" id="UP000612893">
    <property type="component" value="Unassembled WGS sequence"/>
</dbReference>
<evidence type="ECO:0000313" key="1">
    <source>
        <dbReference type="EMBL" id="MBJ7600117.1"/>
    </source>
</evidence>